<comment type="catalytic activity">
    <reaction evidence="8">
        <text>2 5-aminolevulinate = porphobilinogen + 2 H2O + H(+)</text>
        <dbReference type="Rhea" id="RHEA:24064"/>
        <dbReference type="ChEBI" id="CHEBI:15377"/>
        <dbReference type="ChEBI" id="CHEBI:15378"/>
        <dbReference type="ChEBI" id="CHEBI:58126"/>
        <dbReference type="ChEBI" id="CHEBI:356416"/>
        <dbReference type="EC" id="4.2.1.24"/>
    </reaction>
</comment>
<comment type="caution">
    <text evidence="9">The sequence shown here is derived from an EMBL/GenBank/DDBJ whole genome shotgun (WGS) entry which is preliminary data.</text>
</comment>
<evidence type="ECO:0000256" key="1">
    <source>
        <dbReference type="ARBA" id="ARBA00004694"/>
    </source>
</evidence>
<reference evidence="9" key="2">
    <citation type="journal article" date="2014" name="ISME J.">
        <title>Microbial stratification in low pH oxic and suboxic macroscopic growths along an acid mine drainage.</title>
        <authorList>
            <person name="Mendez-Garcia C."/>
            <person name="Mesa V."/>
            <person name="Sprenger R.R."/>
            <person name="Richter M."/>
            <person name="Diez M.S."/>
            <person name="Solano J."/>
            <person name="Bargiela R."/>
            <person name="Golyshina O.V."/>
            <person name="Manteca A."/>
            <person name="Ramos J.L."/>
            <person name="Gallego J.R."/>
            <person name="Llorente I."/>
            <person name="Martins Dos Santos V.A."/>
            <person name="Jensen O.N."/>
            <person name="Pelaez A.I."/>
            <person name="Sanchez J."/>
            <person name="Ferrer M."/>
        </authorList>
    </citation>
    <scope>NUCLEOTIDE SEQUENCE</scope>
</reference>
<evidence type="ECO:0000256" key="8">
    <source>
        <dbReference type="ARBA" id="ARBA00047651"/>
    </source>
</evidence>
<sequence length="70" mass="7733">MRRLRTTPAIRELFAEVCTAPSRLVYPVFLRPSEGRPEAIPSLPGVLRYGTDTVGTLARDLLREGIPAVL</sequence>
<dbReference type="GO" id="GO:0046872">
    <property type="term" value="F:metal ion binding"/>
    <property type="evidence" value="ECO:0007669"/>
    <property type="project" value="InterPro"/>
</dbReference>
<gene>
    <name evidence="9" type="ORF">B1B_14947</name>
</gene>
<dbReference type="UniPathway" id="UPA00251">
    <property type="reaction ID" value="UER00318"/>
</dbReference>
<dbReference type="EC" id="4.2.1.24" evidence="3"/>
<feature type="non-terminal residue" evidence="9">
    <location>
        <position position="70"/>
    </location>
</feature>
<evidence type="ECO:0000256" key="3">
    <source>
        <dbReference type="ARBA" id="ARBA00012053"/>
    </source>
</evidence>
<reference evidence="9" key="1">
    <citation type="submission" date="2013-08" db="EMBL/GenBank/DDBJ databases">
        <authorList>
            <person name="Mendez C."/>
            <person name="Richter M."/>
            <person name="Ferrer M."/>
            <person name="Sanchez J."/>
        </authorList>
    </citation>
    <scope>NUCLEOTIDE SEQUENCE</scope>
</reference>
<comment type="similarity">
    <text evidence="2">Belongs to the ALAD family.</text>
</comment>
<name>T1AEM5_9ZZZZ</name>
<evidence type="ECO:0000256" key="7">
    <source>
        <dbReference type="ARBA" id="ARBA00032837"/>
    </source>
</evidence>
<dbReference type="SUPFAM" id="SSF51569">
    <property type="entry name" value="Aldolase"/>
    <property type="match status" value="1"/>
</dbReference>
<proteinExistence type="inferred from homology"/>
<comment type="pathway">
    <text evidence="1">Porphyrin-containing compound metabolism; protoporphyrin-IX biosynthesis; coproporphyrinogen-III from 5-aminolevulinate: step 1/4.</text>
</comment>
<dbReference type="AlphaFoldDB" id="T1AEM5"/>
<dbReference type="Pfam" id="PF00490">
    <property type="entry name" value="ALAD"/>
    <property type="match status" value="1"/>
</dbReference>
<evidence type="ECO:0000313" key="9">
    <source>
        <dbReference type="EMBL" id="EQD40360.1"/>
    </source>
</evidence>
<evidence type="ECO:0000256" key="2">
    <source>
        <dbReference type="ARBA" id="ARBA00008055"/>
    </source>
</evidence>
<protein>
    <recommendedName>
        <fullName evidence="3">porphobilinogen synthase</fullName>
        <ecNumber evidence="3">4.2.1.24</ecNumber>
    </recommendedName>
    <alternativeName>
        <fullName evidence="7">Porphobilinogen synthase</fullName>
    </alternativeName>
</protein>
<evidence type="ECO:0000256" key="5">
    <source>
        <dbReference type="ARBA" id="ARBA00023239"/>
    </source>
</evidence>
<organism evidence="9">
    <name type="scientific">mine drainage metagenome</name>
    <dbReference type="NCBI Taxonomy" id="410659"/>
    <lineage>
        <taxon>unclassified sequences</taxon>
        <taxon>metagenomes</taxon>
        <taxon>ecological metagenomes</taxon>
    </lineage>
</organism>
<accession>T1AEM5</accession>
<keyword evidence="6" id="KW-0627">Porphyrin biosynthesis</keyword>
<dbReference type="GO" id="GO:0006782">
    <property type="term" value="P:protoporphyrinogen IX biosynthetic process"/>
    <property type="evidence" value="ECO:0007669"/>
    <property type="project" value="UniProtKB-UniPathway"/>
</dbReference>
<evidence type="ECO:0000256" key="6">
    <source>
        <dbReference type="ARBA" id="ARBA00023244"/>
    </source>
</evidence>
<dbReference type="EMBL" id="AUZY01009940">
    <property type="protein sequence ID" value="EQD40360.1"/>
    <property type="molecule type" value="Genomic_DNA"/>
</dbReference>
<keyword evidence="4" id="KW-0350">Heme biosynthesis</keyword>
<dbReference type="InterPro" id="IPR001731">
    <property type="entry name" value="ALAD"/>
</dbReference>
<dbReference type="InterPro" id="IPR013785">
    <property type="entry name" value="Aldolase_TIM"/>
</dbReference>
<dbReference type="Gene3D" id="3.20.20.70">
    <property type="entry name" value="Aldolase class I"/>
    <property type="match status" value="1"/>
</dbReference>
<keyword evidence="5" id="KW-0456">Lyase</keyword>
<evidence type="ECO:0000256" key="4">
    <source>
        <dbReference type="ARBA" id="ARBA00023133"/>
    </source>
</evidence>
<dbReference type="GO" id="GO:0004655">
    <property type="term" value="F:porphobilinogen synthase activity"/>
    <property type="evidence" value="ECO:0007669"/>
    <property type="project" value="UniProtKB-EC"/>
</dbReference>